<dbReference type="EMBL" id="BAABVV010000024">
    <property type="protein sequence ID" value="GAA6113942.1"/>
    <property type="molecule type" value="Genomic_DNA"/>
</dbReference>
<dbReference type="InterPro" id="IPR005335">
    <property type="entry name" value="Terminase_ssu"/>
</dbReference>
<dbReference type="InterPro" id="IPR052404">
    <property type="entry name" value="SPP1-like_terminase"/>
</dbReference>
<dbReference type="Proteomes" id="UP001438112">
    <property type="component" value="Unassembled WGS sequence"/>
</dbReference>
<keyword evidence="2" id="KW-0231">Viral genome packaging</keyword>
<keyword evidence="1" id="KW-1188">Viral release from host cell</keyword>
<dbReference type="InterPro" id="IPR007889">
    <property type="entry name" value="HTH_Psq"/>
</dbReference>
<gene>
    <name evidence="5" type="ORF">AP20H10_03050</name>
</gene>
<dbReference type="PANTHER" id="PTHR41328:SF3">
    <property type="entry name" value="PBSX PHAGE TERMINASE SMALL SUBUNIT"/>
    <property type="match status" value="1"/>
</dbReference>
<feature type="domain" description="HTH psq-type" evidence="4">
    <location>
        <begin position="16"/>
        <end position="39"/>
    </location>
</feature>
<dbReference type="Pfam" id="PF03592">
    <property type="entry name" value="Terminase_2"/>
    <property type="match status" value="1"/>
</dbReference>
<dbReference type="PANTHER" id="PTHR41328">
    <property type="entry name" value="TERMINASE SMALL SUBUNIT-RELATED"/>
    <property type="match status" value="1"/>
</dbReference>
<evidence type="ECO:0000259" key="4">
    <source>
        <dbReference type="Pfam" id="PF05225"/>
    </source>
</evidence>
<sequence length="251" mass="28853">MNVIMYLDKLKDDFEKGISYSKLASKYGISKGTISKYKKKYKWIRNGTKISTKNSTVSKIVSKAKLSTQKTANDKRKKFCLLYLRYYNATKAYQEAYQVSYKTAAANAYKLMEDNGIKKLLAGLKKQQQTELFANANDVLLQDLKIMHSNIYDYLKIDTIAENRVDIHDKPMVDSDGKPIVDHYNEIYVKNPDEMDWSLVSEVHKGKDGLVVKLLDKQKAMKELLDRLPEAKTDSKDDPMINAVRKSLRNS</sequence>
<organism evidence="5 6">
    <name type="scientific">Apilactobacillus apinorum</name>
    <dbReference type="NCBI Taxonomy" id="1218495"/>
    <lineage>
        <taxon>Bacteria</taxon>
        <taxon>Bacillati</taxon>
        <taxon>Bacillota</taxon>
        <taxon>Bacilli</taxon>
        <taxon>Lactobacillales</taxon>
        <taxon>Lactobacillaceae</taxon>
        <taxon>Apilactobacillus</taxon>
    </lineage>
</organism>
<name>A0ABP9ZGM1_9LACO</name>
<feature type="region of interest" description="Disordered" evidence="3">
    <location>
        <begin position="231"/>
        <end position="251"/>
    </location>
</feature>
<protein>
    <recommendedName>
        <fullName evidence="4">HTH psq-type domain-containing protein</fullName>
    </recommendedName>
</protein>
<accession>A0ABP9ZGM1</accession>
<evidence type="ECO:0000256" key="2">
    <source>
        <dbReference type="ARBA" id="ARBA00023219"/>
    </source>
</evidence>
<comment type="caution">
    <text evidence="5">The sequence shown here is derived from an EMBL/GenBank/DDBJ whole genome shotgun (WGS) entry which is preliminary data.</text>
</comment>
<evidence type="ECO:0000313" key="6">
    <source>
        <dbReference type="Proteomes" id="UP001438112"/>
    </source>
</evidence>
<reference evidence="5 6" key="1">
    <citation type="submission" date="2024-03" db="EMBL/GenBank/DDBJ databases">
        <title>Inconsistent identification of Apilactobacillus kunkeei-related strains obtained by well-developed overall genome related indices.</title>
        <authorList>
            <person name="Maeno S."/>
            <person name="Endo A."/>
        </authorList>
    </citation>
    <scope>NUCLEOTIDE SEQUENCE [LARGE SCALE GENOMIC DNA]</scope>
    <source>
        <strain evidence="5 6">20H-10</strain>
    </source>
</reference>
<evidence type="ECO:0000256" key="1">
    <source>
        <dbReference type="ARBA" id="ARBA00022612"/>
    </source>
</evidence>
<evidence type="ECO:0000256" key="3">
    <source>
        <dbReference type="SAM" id="MobiDB-lite"/>
    </source>
</evidence>
<dbReference type="Gene3D" id="1.10.10.1400">
    <property type="entry name" value="Terminase, small subunit, N-terminal DNA-binding domain, HTH motif"/>
    <property type="match status" value="1"/>
</dbReference>
<dbReference type="InterPro" id="IPR038713">
    <property type="entry name" value="Terminase_Gp1_N_sf"/>
</dbReference>
<proteinExistence type="predicted"/>
<keyword evidence="6" id="KW-1185">Reference proteome</keyword>
<dbReference type="Pfam" id="PF05225">
    <property type="entry name" value="HTH_psq"/>
    <property type="match status" value="1"/>
</dbReference>
<evidence type="ECO:0000313" key="5">
    <source>
        <dbReference type="EMBL" id="GAA6113942.1"/>
    </source>
</evidence>